<sequence length="97" mass="11265">MSENYKFTAKDFYALLEKQKYTCPLTNRELTPESTRAELIIPKERGGQNAFENIYLVDRDVAKVKRSMLETEIFALALDIVKSMGRKRGYTLRKIAK</sequence>
<dbReference type="Proteomes" id="UP000006048">
    <property type="component" value="Chromosome"/>
</dbReference>
<protein>
    <recommendedName>
        <fullName evidence="3">HNH endonuclease</fullName>
    </recommendedName>
</protein>
<dbReference type="OrthoDB" id="336037at2"/>
<name>I4B7P4_TURPD</name>
<proteinExistence type="predicted"/>
<gene>
    <name evidence="1" type="ordered locus">Turpa_2661</name>
</gene>
<evidence type="ECO:0000313" key="1">
    <source>
        <dbReference type="EMBL" id="AFM13301.1"/>
    </source>
</evidence>
<dbReference type="STRING" id="869212.Turpa_2661"/>
<reference evidence="1 2" key="1">
    <citation type="submission" date="2012-06" db="EMBL/GenBank/DDBJ databases">
        <title>The complete chromosome of genome of Turneriella parva DSM 21527.</title>
        <authorList>
            <consortium name="US DOE Joint Genome Institute (JGI-PGF)"/>
            <person name="Lucas S."/>
            <person name="Han J."/>
            <person name="Lapidus A."/>
            <person name="Bruce D."/>
            <person name="Goodwin L."/>
            <person name="Pitluck S."/>
            <person name="Peters L."/>
            <person name="Kyrpides N."/>
            <person name="Mavromatis K."/>
            <person name="Ivanova N."/>
            <person name="Mikhailova N."/>
            <person name="Chertkov O."/>
            <person name="Detter J.C."/>
            <person name="Tapia R."/>
            <person name="Han C."/>
            <person name="Land M."/>
            <person name="Hauser L."/>
            <person name="Markowitz V."/>
            <person name="Cheng J.-F."/>
            <person name="Hugenholtz P."/>
            <person name="Woyke T."/>
            <person name="Wu D."/>
            <person name="Gronow S."/>
            <person name="Wellnitz S."/>
            <person name="Brambilla E."/>
            <person name="Klenk H.-P."/>
            <person name="Eisen J.A."/>
        </authorList>
    </citation>
    <scope>NUCLEOTIDE SEQUENCE [LARGE SCALE GENOMIC DNA]</scope>
    <source>
        <strain evidence="2">ATCC BAA-1111 / DSM 21527 / NCTC 11395 / H</strain>
    </source>
</reference>
<evidence type="ECO:0000313" key="2">
    <source>
        <dbReference type="Proteomes" id="UP000006048"/>
    </source>
</evidence>
<dbReference type="Gene3D" id="1.10.30.50">
    <property type="match status" value="1"/>
</dbReference>
<keyword evidence="2" id="KW-1185">Reference proteome</keyword>
<organism evidence="1 2">
    <name type="scientific">Turneriella parva (strain ATCC BAA-1111 / DSM 21527 / NCTC 11395 / H)</name>
    <name type="common">Leptospira parva</name>
    <dbReference type="NCBI Taxonomy" id="869212"/>
    <lineage>
        <taxon>Bacteria</taxon>
        <taxon>Pseudomonadati</taxon>
        <taxon>Spirochaetota</taxon>
        <taxon>Spirochaetia</taxon>
        <taxon>Leptospirales</taxon>
        <taxon>Leptospiraceae</taxon>
        <taxon>Turneriella</taxon>
    </lineage>
</organism>
<dbReference type="HOGENOM" id="CLU_2345840_0_0_12"/>
<accession>I4B7P4</accession>
<evidence type="ECO:0008006" key="3">
    <source>
        <dbReference type="Google" id="ProtNLM"/>
    </source>
</evidence>
<dbReference type="KEGG" id="tpx:Turpa_2661"/>
<dbReference type="AlphaFoldDB" id="I4B7P4"/>
<dbReference type="EMBL" id="CP002959">
    <property type="protein sequence ID" value="AFM13301.1"/>
    <property type="molecule type" value="Genomic_DNA"/>
</dbReference>
<dbReference type="RefSeq" id="WP_014803804.1">
    <property type="nucleotide sequence ID" value="NC_018020.1"/>
</dbReference>